<feature type="region of interest" description="Disordered" evidence="1">
    <location>
        <begin position="1"/>
        <end position="63"/>
    </location>
</feature>
<comment type="caution">
    <text evidence="2">The sequence shown here is derived from an EMBL/GenBank/DDBJ whole genome shotgun (WGS) entry which is preliminary data.</text>
</comment>
<protein>
    <submittedName>
        <fullName evidence="2">Uncharacterized protein</fullName>
    </submittedName>
</protein>
<evidence type="ECO:0000256" key="1">
    <source>
        <dbReference type="SAM" id="MobiDB-lite"/>
    </source>
</evidence>
<proteinExistence type="predicted"/>
<gene>
    <name evidence="2" type="ORF">PoB_005167400</name>
</gene>
<dbReference type="AlphaFoldDB" id="A0AAV4C3A7"/>
<reference evidence="2 3" key="1">
    <citation type="journal article" date="2021" name="Elife">
        <title>Chloroplast acquisition without the gene transfer in kleptoplastic sea slugs, Plakobranchus ocellatus.</title>
        <authorList>
            <person name="Maeda T."/>
            <person name="Takahashi S."/>
            <person name="Yoshida T."/>
            <person name="Shimamura S."/>
            <person name="Takaki Y."/>
            <person name="Nagai Y."/>
            <person name="Toyoda A."/>
            <person name="Suzuki Y."/>
            <person name="Arimoto A."/>
            <person name="Ishii H."/>
            <person name="Satoh N."/>
            <person name="Nishiyama T."/>
            <person name="Hasebe M."/>
            <person name="Maruyama T."/>
            <person name="Minagawa J."/>
            <person name="Obokata J."/>
            <person name="Shigenobu S."/>
        </authorList>
    </citation>
    <scope>NUCLEOTIDE SEQUENCE [LARGE SCALE GENOMIC DNA]</scope>
</reference>
<feature type="compositionally biased region" description="Basic residues" evidence="1">
    <location>
        <begin position="54"/>
        <end position="63"/>
    </location>
</feature>
<organism evidence="2 3">
    <name type="scientific">Plakobranchus ocellatus</name>
    <dbReference type="NCBI Taxonomy" id="259542"/>
    <lineage>
        <taxon>Eukaryota</taxon>
        <taxon>Metazoa</taxon>
        <taxon>Spiralia</taxon>
        <taxon>Lophotrochozoa</taxon>
        <taxon>Mollusca</taxon>
        <taxon>Gastropoda</taxon>
        <taxon>Heterobranchia</taxon>
        <taxon>Euthyneura</taxon>
        <taxon>Panpulmonata</taxon>
        <taxon>Sacoglossa</taxon>
        <taxon>Placobranchoidea</taxon>
        <taxon>Plakobranchidae</taxon>
        <taxon>Plakobranchus</taxon>
    </lineage>
</organism>
<dbReference type="Proteomes" id="UP000735302">
    <property type="component" value="Unassembled WGS sequence"/>
</dbReference>
<evidence type="ECO:0000313" key="2">
    <source>
        <dbReference type="EMBL" id="GFO25169.1"/>
    </source>
</evidence>
<keyword evidence="3" id="KW-1185">Reference proteome</keyword>
<sequence>METTGKQSLGKEDAITTELLDHIEDNEENAHRGKGHSNHTGQTDQTGHGGHAVHGGHAHHGSHLPHLPHMHFHILGHNHEHLVFSPEEIKEILEVSAFYRICLIRHAAKLFGFDILLHLNCTFH</sequence>
<accession>A0AAV4C3A7</accession>
<feature type="compositionally biased region" description="Basic and acidic residues" evidence="1">
    <location>
        <begin position="9"/>
        <end position="31"/>
    </location>
</feature>
<evidence type="ECO:0000313" key="3">
    <source>
        <dbReference type="Proteomes" id="UP000735302"/>
    </source>
</evidence>
<dbReference type="EMBL" id="BLXT01005724">
    <property type="protein sequence ID" value="GFO25169.1"/>
    <property type="molecule type" value="Genomic_DNA"/>
</dbReference>
<name>A0AAV4C3A7_9GAST</name>